<gene>
    <name evidence="5" type="ORF">FHS03_000429</name>
</gene>
<dbReference type="AlphaFoldDB" id="A0A7W5FS65"/>
<evidence type="ECO:0000256" key="2">
    <source>
        <dbReference type="ARBA" id="ARBA00012438"/>
    </source>
</evidence>
<dbReference type="InterPro" id="IPR000700">
    <property type="entry name" value="PAS-assoc_C"/>
</dbReference>
<organism evidence="5 6">
    <name type="scientific">Pseudoduganella violacea</name>
    <dbReference type="NCBI Taxonomy" id="1715466"/>
    <lineage>
        <taxon>Bacteria</taxon>
        <taxon>Pseudomonadati</taxon>
        <taxon>Pseudomonadota</taxon>
        <taxon>Betaproteobacteria</taxon>
        <taxon>Burkholderiales</taxon>
        <taxon>Oxalobacteraceae</taxon>
        <taxon>Telluria group</taxon>
        <taxon>Pseudoduganella</taxon>
    </lineage>
</organism>
<dbReference type="EMBL" id="JACHXD010000001">
    <property type="protein sequence ID" value="MBB3117410.1"/>
    <property type="molecule type" value="Genomic_DNA"/>
</dbReference>
<feature type="domain" description="PAC" evidence="4">
    <location>
        <begin position="73"/>
        <end position="125"/>
    </location>
</feature>
<dbReference type="SUPFAM" id="SSF47384">
    <property type="entry name" value="Homodimeric domain of signal transducing histidine kinase"/>
    <property type="match status" value="1"/>
</dbReference>
<keyword evidence="6" id="KW-1185">Reference proteome</keyword>
<dbReference type="SUPFAM" id="SSF55785">
    <property type="entry name" value="PYP-like sensor domain (PAS domain)"/>
    <property type="match status" value="1"/>
</dbReference>
<dbReference type="InterPro" id="IPR035965">
    <property type="entry name" value="PAS-like_dom_sf"/>
</dbReference>
<dbReference type="CDD" id="cd00130">
    <property type="entry name" value="PAS"/>
    <property type="match status" value="1"/>
</dbReference>
<comment type="caution">
    <text evidence="5">The sequence shown here is derived from an EMBL/GenBank/DDBJ whole genome shotgun (WGS) entry which is preliminary data.</text>
</comment>
<sequence length="200" mass="22018">MSELAQLRLLLDSSSDVHWLIDCASGRLLYLSAAHAAFGFSAEEAQRHADQLLAQLPARLARFKDGDASRLRLRRELVFERADGSSLTVEIESLLVLDKKGQPLQLAGVVRDLSRQLAERAEWETQQKRFASMLSHEFRTPLSTIDGCRAAPGNDVGQCRRSHAQALPQDPGGGGPPDRHDRRLSVARASGQHRPQAPGQ</sequence>
<evidence type="ECO:0000256" key="3">
    <source>
        <dbReference type="SAM" id="MobiDB-lite"/>
    </source>
</evidence>
<dbReference type="NCBIfam" id="TIGR00229">
    <property type="entry name" value="sensory_box"/>
    <property type="match status" value="1"/>
</dbReference>
<feature type="region of interest" description="Disordered" evidence="3">
    <location>
        <begin position="155"/>
        <end position="200"/>
    </location>
</feature>
<dbReference type="CDD" id="cd00082">
    <property type="entry name" value="HisKA"/>
    <property type="match status" value="1"/>
</dbReference>
<reference evidence="5 6" key="1">
    <citation type="submission" date="2020-08" db="EMBL/GenBank/DDBJ databases">
        <title>Genomic Encyclopedia of Type Strains, Phase III (KMG-III): the genomes of soil and plant-associated and newly described type strains.</title>
        <authorList>
            <person name="Whitman W."/>
        </authorList>
    </citation>
    <scope>NUCLEOTIDE SEQUENCE [LARGE SCALE GENOMIC DNA]</scope>
    <source>
        <strain evidence="5 6">CECT 8897</strain>
    </source>
</reference>
<evidence type="ECO:0000259" key="4">
    <source>
        <dbReference type="PROSITE" id="PS50113"/>
    </source>
</evidence>
<accession>A0A7W5FS65</accession>
<dbReference type="Gene3D" id="1.10.287.130">
    <property type="match status" value="1"/>
</dbReference>
<dbReference type="SMART" id="SM00086">
    <property type="entry name" value="PAC"/>
    <property type="match status" value="1"/>
</dbReference>
<dbReference type="InterPro" id="IPR001610">
    <property type="entry name" value="PAC"/>
</dbReference>
<dbReference type="Gene3D" id="3.30.450.20">
    <property type="entry name" value="PAS domain"/>
    <property type="match status" value="1"/>
</dbReference>
<evidence type="ECO:0000313" key="5">
    <source>
        <dbReference type="EMBL" id="MBB3117410.1"/>
    </source>
</evidence>
<comment type="catalytic activity">
    <reaction evidence="1">
        <text>ATP + protein L-histidine = ADP + protein N-phospho-L-histidine.</text>
        <dbReference type="EC" id="2.7.13.3"/>
    </reaction>
</comment>
<dbReference type="GO" id="GO:0000155">
    <property type="term" value="F:phosphorelay sensor kinase activity"/>
    <property type="evidence" value="ECO:0007669"/>
    <property type="project" value="InterPro"/>
</dbReference>
<dbReference type="InterPro" id="IPR000014">
    <property type="entry name" value="PAS"/>
</dbReference>
<name>A0A7W5FS65_9BURK</name>
<dbReference type="InterPro" id="IPR003661">
    <property type="entry name" value="HisK_dim/P_dom"/>
</dbReference>
<dbReference type="EC" id="2.7.13.3" evidence="2"/>
<dbReference type="RefSeq" id="WP_229426015.1">
    <property type="nucleotide sequence ID" value="NZ_JACHXD010000001.1"/>
</dbReference>
<proteinExistence type="predicted"/>
<dbReference type="InterPro" id="IPR036097">
    <property type="entry name" value="HisK_dim/P_sf"/>
</dbReference>
<evidence type="ECO:0000256" key="1">
    <source>
        <dbReference type="ARBA" id="ARBA00000085"/>
    </source>
</evidence>
<protein>
    <recommendedName>
        <fullName evidence="2">histidine kinase</fullName>
        <ecNumber evidence="2">2.7.13.3</ecNumber>
    </recommendedName>
</protein>
<dbReference type="Proteomes" id="UP000541535">
    <property type="component" value="Unassembled WGS sequence"/>
</dbReference>
<evidence type="ECO:0000313" key="6">
    <source>
        <dbReference type="Proteomes" id="UP000541535"/>
    </source>
</evidence>
<dbReference type="PROSITE" id="PS50113">
    <property type="entry name" value="PAC"/>
    <property type="match status" value="1"/>
</dbReference>